<name>A0A7I8VDK0_9ANNE</name>
<dbReference type="PANTHER" id="PTHR15151:SF24">
    <property type="entry name" value="A PROLIFERATION-INDUCING LIGAND-LIKE PROTEIN-RELATED"/>
    <property type="match status" value="1"/>
</dbReference>
<evidence type="ECO:0000256" key="6">
    <source>
        <dbReference type="ARBA" id="ARBA00023180"/>
    </source>
</evidence>
<comment type="caution">
    <text evidence="8">The sequence shown here is derived from an EMBL/GenBank/DDBJ whole genome shotgun (WGS) entry which is preliminary data.</text>
</comment>
<keyword evidence="5" id="KW-1015">Disulfide bond</keyword>
<dbReference type="PANTHER" id="PTHR15151">
    <property type="entry name" value="PROTEIN EIGER"/>
    <property type="match status" value="1"/>
</dbReference>
<evidence type="ECO:0000256" key="2">
    <source>
        <dbReference type="ARBA" id="ARBA00008670"/>
    </source>
</evidence>
<dbReference type="EMBL" id="CAJFCJ010000005">
    <property type="protein sequence ID" value="CAD5114224.1"/>
    <property type="molecule type" value="Genomic_DNA"/>
</dbReference>
<evidence type="ECO:0000256" key="4">
    <source>
        <dbReference type="ARBA" id="ARBA00022525"/>
    </source>
</evidence>
<keyword evidence="3" id="KW-0202">Cytokine</keyword>
<keyword evidence="4" id="KW-0964">Secreted</keyword>
<dbReference type="PROSITE" id="PS50049">
    <property type="entry name" value="THD_2"/>
    <property type="match status" value="1"/>
</dbReference>
<feature type="domain" description="THD" evidence="7">
    <location>
        <begin position="301"/>
        <end position="444"/>
    </location>
</feature>
<accession>A0A7I8VDK0</accession>
<dbReference type="InterPro" id="IPR051748">
    <property type="entry name" value="TNF_Ligand_Superfamily"/>
</dbReference>
<reference evidence="8 9" key="1">
    <citation type="submission" date="2020-08" db="EMBL/GenBank/DDBJ databases">
        <authorList>
            <person name="Hejnol A."/>
        </authorList>
    </citation>
    <scope>NUCLEOTIDE SEQUENCE [LARGE SCALE GENOMIC DNA]</scope>
</reference>
<dbReference type="InterPro" id="IPR008983">
    <property type="entry name" value="Tumour_necrosis_fac-like_dom"/>
</dbReference>
<dbReference type="GO" id="GO:0005125">
    <property type="term" value="F:cytokine activity"/>
    <property type="evidence" value="ECO:0007669"/>
    <property type="project" value="UniProtKB-KW"/>
</dbReference>
<dbReference type="GO" id="GO:0005164">
    <property type="term" value="F:tumor necrosis factor receptor binding"/>
    <property type="evidence" value="ECO:0007669"/>
    <property type="project" value="InterPro"/>
</dbReference>
<keyword evidence="6" id="KW-0325">Glycoprotein</keyword>
<evidence type="ECO:0000313" key="8">
    <source>
        <dbReference type="EMBL" id="CAD5114224.1"/>
    </source>
</evidence>
<organism evidence="8 9">
    <name type="scientific">Dimorphilus gyrociliatus</name>
    <dbReference type="NCBI Taxonomy" id="2664684"/>
    <lineage>
        <taxon>Eukaryota</taxon>
        <taxon>Metazoa</taxon>
        <taxon>Spiralia</taxon>
        <taxon>Lophotrochozoa</taxon>
        <taxon>Annelida</taxon>
        <taxon>Polychaeta</taxon>
        <taxon>Polychaeta incertae sedis</taxon>
        <taxon>Dinophilidae</taxon>
        <taxon>Dimorphilus</taxon>
    </lineage>
</organism>
<comment type="subcellular location">
    <subcellularLocation>
        <location evidence="1">Secreted</location>
    </subcellularLocation>
</comment>
<dbReference type="Gene3D" id="2.60.120.40">
    <property type="match status" value="2"/>
</dbReference>
<dbReference type="GO" id="GO:0005615">
    <property type="term" value="C:extracellular space"/>
    <property type="evidence" value="ECO:0007669"/>
    <property type="project" value="UniProtKB-KW"/>
</dbReference>
<evidence type="ECO:0000259" key="7">
    <source>
        <dbReference type="PROSITE" id="PS50049"/>
    </source>
</evidence>
<dbReference type="GO" id="GO:0006955">
    <property type="term" value="P:immune response"/>
    <property type="evidence" value="ECO:0007669"/>
    <property type="project" value="InterPro"/>
</dbReference>
<evidence type="ECO:0000256" key="1">
    <source>
        <dbReference type="ARBA" id="ARBA00004613"/>
    </source>
</evidence>
<comment type="similarity">
    <text evidence="2">Belongs to the tumor necrosis factor family.</text>
</comment>
<evidence type="ECO:0000313" key="9">
    <source>
        <dbReference type="Proteomes" id="UP000549394"/>
    </source>
</evidence>
<dbReference type="InterPro" id="IPR006052">
    <property type="entry name" value="TNF_dom"/>
</dbReference>
<dbReference type="Proteomes" id="UP000549394">
    <property type="component" value="Unassembled WGS sequence"/>
</dbReference>
<evidence type="ECO:0000256" key="5">
    <source>
        <dbReference type="ARBA" id="ARBA00023157"/>
    </source>
</evidence>
<dbReference type="SUPFAM" id="SSF49842">
    <property type="entry name" value="TNF-like"/>
    <property type="match status" value="2"/>
</dbReference>
<proteinExistence type="inferred from homology"/>
<evidence type="ECO:0000256" key="3">
    <source>
        <dbReference type="ARBA" id="ARBA00022514"/>
    </source>
</evidence>
<dbReference type="GO" id="GO:0016020">
    <property type="term" value="C:membrane"/>
    <property type="evidence" value="ECO:0007669"/>
    <property type="project" value="InterPro"/>
</dbReference>
<sequence>MSAMLKSRIKTIDPIYNEDVHVNKRRKRSAEVPYRSKQYLKDHFISTFSNPNFKRSSKPKCDLEKYGGCILKYSIKTQCKDKKSNTIAKMWKSDPLLNDHKEYANSEPYEFRIPEDGYYYLYGQLLFNMIGNSQPKFNLSRISDKNPKNLVSCSVGDDNHRANRERMCFTSTVAKLRKGEKIAIVSGMIFAFYIYDFQNRLDEFDKLSHNVKEQCQCGKDFRPKSNNRTRRGVNSLRLEYFESLKKKFAKCRRKRKQVRKELELKKTGGLHLTSEFSQLDAKSSFLIAKDRICRKGYGGCLINRVEFKTTSSLSVTSSDIAVRMWKKEFEWGNVASLENGEIRIKKPGIYQVYAQLTYLDRTKSWSFHVDRMRHTTFSSEDGRSLMKCLFRDLRPNSKSRNEQSCFTSVIMKLETNDTLVLKNYYADRSIAVHSSLSFWGVIRLNGAL</sequence>
<protein>
    <submittedName>
        <fullName evidence="8">DgyrCDS3368</fullName>
    </submittedName>
</protein>
<dbReference type="AlphaFoldDB" id="A0A7I8VDK0"/>
<dbReference type="Pfam" id="PF00229">
    <property type="entry name" value="TNF"/>
    <property type="match status" value="2"/>
</dbReference>
<gene>
    <name evidence="8" type="ORF">DGYR_LOCUS3092</name>
</gene>
<keyword evidence="9" id="KW-1185">Reference proteome</keyword>
<dbReference type="OrthoDB" id="6159739at2759"/>